<organism evidence="3 4">
    <name type="scientific">Penicillium angulare</name>
    <dbReference type="NCBI Taxonomy" id="116970"/>
    <lineage>
        <taxon>Eukaryota</taxon>
        <taxon>Fungi</taxon>
        <taxon>Dikarya</taxon>
        <taxon>Ascomycota</taxon>
        <taxon>Pezizomycotina</taxon>
        <taxon>Eurotiomycetes</taxon>
        <taxon>Eurotiomycetidae</taxon>
        <taxon>Eurotiales</taxon>
        <taxon>Aspergillaceae</taxon>
        <taxon>Penicillium</taxon>
    </lineage>
</organism>
<reference evidence="3" key="1">
    <citation type="submission" date="2022-11" db="EMBL/GenBank/DDBJ databases">
        <authorList>
            <person name="Petersen C."/>
        </authorList>
    </citation>
    <scope>NUCLEOTIDE SEQUENCE</scope>
    <source>
        <strain evidence="3">IBT 30069</strain>
    </source>
</reference>
<sequence>MGRLHKDDRPDTAASSHSLHSIDDDLPPPYTDEPNIGPSFHTSTSATAPLPLHLRLVDSAYILPDSDIKADDKRAISIAPTLSRNSDELFHAIRRQMKLPPRPLLHVKGTHTESKSNEKKGANNSVTDFEFKLDLAETMLTGWEGEPPHMGFKWMDEEVLTDEDHKPAFRGGRFKSRTYVAKSVRAPHSEDSDALLASDSVLGIDDATEQPSTNNEAQLKMWCERFCNDPSIVKSYVTLPRETPSFLALILTFSFPRRRFTLHRQIKGFDWKAMRNVLASHIRDLNYLGSVAFQFDIAQQSVTIYSPHWINRMRANRYIWWTFVILQLWIITWPIIWFMESRYELVHTRWHSSVGCDMTGLAKEYARGRDEATLGEFWAPAVKRAAWSKRCGQGNTLTRMDAERVQGLTQNQLLGLEQRTDSEAEQERRSRVNNGNGGFMDHVVGLVRGVGEVGQDWRLTMGWGVNS</sequence>
<feature type="compositionally biased region" description="Basic and acidic residues" evidence="1">
    <location>
        <begin position="1"/>
        <end position="11"/>
    </location>
</feature>
<dbReference type="PANTHER" id="PTHR37848:SF1">
    <property type="entry name" value="SUN DOMAIN-CONTAINING PROTEIN"/>
    <property type="match status" value="1"/>
</dbReference>
<comment type="caution">
    <text evidence="3">The sequence shown here is derived from an EMBL/GenBank/DDBJ whole genome shotgun (WGS) entry which is preliminary data.</text>
</comment>
<accession>A0A9W9EUA3</accession>
<dbReference type="AlphaFoldDB" id="A0A9W9EUA3"/>
<feature type="transmembrane region" description="Helical" evidence="2">
    <location>
        <begin position="318"/>
        <end position="339"/>
    </location>
</feature>
<protein>
    <submittedName>
        <fullName evidence="3">Uncharacterized protein</fullName>
    </submittedName>
</protein>
<name>A0A9W9EUA3_9EURO</name>
<dbReference type="EMBL" id="JAPQKH010000007">
    <property type="protein sequence ID" value="KAJ5088073.1"/>
    <property type="molecule type" value="Genomic_DNA"/>
</dbReference>
<evidence type="ECO:0000256" key="1">
    <source>
        <dbReference type="SAM" id="MobiDB-lite"/>
    </source>
</evidence>
<proteinExistence type="predicted"/>
<gene>
    <name evidence="3" type="ORF">N7456_011689</name>
</gene>
<evidence type="ECO:0000256" key="2">
    <source>
        <dbReference type="SAM" id="Phobius"/>
    </source>
</evidence>
<keyword evidence="2" id="KW-0472">Membrane</keyword>
<keyword evidence="2" id="KW-0812">Transmembrane</keyword>
<dbReference type="OrthoDB" id="203796at2759"/>
<reference evidence="3" key="2">
    <citation type="journal article" date="2023" name="IMA Fungus">
        <title>Comparative genomic study of the Penicillium genus elucidates a diverse pangenome and 15 lateral gene transfer events.</title>
        <authorList>
            <person name="Petersen C."/>
            <person name="Sorensen T."/>
            <person name="Nielsen M.R."/>
            <person name="Sondergaard T.E."/>
            <person name="Sorensen J.L."/>
            <person name="Fitzpatrick D.A."/>
            <person name="Frisvad J.C."/>
            <person name="Nielsen K.L."/>
        </authorList>
    </citation>
    <scope>NUCLEOTIDE SEQUENCE</scope>
    <source>
        <strain evidence="3">IBT 30069</strain>
    </source>
</reference>
<evidence type="ECO:0000313" key="3">
    <source>
        <dbReference type="EMBL" id="KAJ5088073.1"/>
    </source>
</evidence>
<keyword evidence="2" id="KW-1133">Transmembrane helix</keyword>
<dbReference type="PANTHER" id="PTHR37848">
    <property type="entry name" value="EXPRESSED PROTEIN"/>
    <property type="match status" value="1"/>
</dbReference>
<keyword evidence="4" id="KW-1185">Reference proteome</keyword>
<dbReference type="Proteomes" id="UP001149165">
    <property type="component" value="Unassembled WGS sequence"/>
</dbReference>
<feature type="region of interest" description="Disordered" evidence="1">
    <location>
        <begin position="1"/>
        <end position="44"/>
    </location>
</feature>
<evidence type="ECO:0000313" key="4">
    <source>
        <dbReference type="Proteomes" id="UP001149165"/>
    </source>
</evidence>